<reference evidence="2" key="2">
    <citation type="submission" date="2015-04" db="EMBL/GenBank/DDBJ databases">
        <title>Draft Genome Sequences of Eight Spore-Forming Food Isolates of Bacillus cereus Genome sequencing.</title>
        <authorList>
            <person name="Krawcyk A.O."/>
            <person name="de Jong A."/>
            <person name="Eijlander R.T."/>
            <person name="Berendsen E.M."/>
            <person name="Holsappel S."/>
            <person name="Wells-Bennik M."/>
            <person name="Kuipers O.P."/>
        </authorList>
    </citation>
    <scope>NUCLEOTIDE SEQUENCE [LARGE SCALE GENOMIC DNA]</scope>
    <source>
        <strain evidence="2">B4147</strain>
    </source>
</reference>
<name>A0A0G8C245_9BACI</name>
<comment type="caution">
    <text evidence="1">The sequence shown here is derived from an EMBL/GenBank/DDBJ whole genome shotgun (WGS) entry which is preliminary data.</text>
</comment>
<dbReference type="EMBL" id="LCYN01000029">
    <property type="protein sequence ID" value="KKZ93947.1"/>
    <property type="molecule type" value="Genomic_DNA"/>
</dbReference>
<organism evidence="1 2">
    <name type="scientific">Bacillus wiedmannii</name>
    <dbReference type="NCBI Taxonomy" id="1890302"/>
    <lineage>
        <taxon>Bacteria</taxon>
        <taxon>Bacillati</taxon>
        <taxon>Bacillota</taxon>
        <taxon>Bacilli</taxon>
        <taxon>Bacillales</taxon>
        <taxon>Bacillaceae</taxon>
        <taxon>Bacillus</taxon>
        <taxon>Bacillus cereus group</taxon>
    </lineage>
</organism>
<evidence type="ECO:0000313" key="1">
    <source>
        <dbReference type="EMBL" id="KKZ93947.1"/>
    </source>
</evidence>
<accession>A0A0G8C245</accession>
<reference evidence="1 2" key="1">
    <citation type="journal article" date="2015" name="Genome Announc.">
        <title>Next-Generation Whole-Genome Sequencing of Eight Strains of Bacillus cereus, Isolated from Food.</title>
        <authorList>
            <person name="Krawczyk A.O."/>
            <person name="de Jong A."/>
            <person name="Eijlander R.T."/>
            <person name="Berendsen E.M."/>
            <person name="Holsappel S."/>
            <person name="Wells-Bennik M.H."/>
            <person name="Kuipers O.P."/>
        </authorList>
    </citation>
    <scope>NUCLEOTIDE SEQUENCE [LARGE SCALE GENOMIC DNA]</scope>
    <source>
        <strain evidence="1 2">B4147</strain>
    </source>
</reference>
<dbReference type="PATRIC" id="fig|1396.428.peg.748"/>
<dbReference type="AlphaFoldDB" id="A0A0G8C245"/>
<sequence>MRSLLVSLFILTGVICMQVTEAGTEKRWQSHLQRDLLPA</sequence>
<evidence type="ECO:0000313" key="2">
    <source>
        <dbReference type="Proteomes" id="UP000035350"/>
    </source>
</evidence>
<dbReference type="Proteomes" id="UP000035350">
    <property type="component" value="Unassembled WGS sequence"/>
</dbReference>
<proteinExistence type="predicted"/>
<gene>
    <name evidence="1" type="ORF">B4147_4886</name>
</gene>
<protein>
    <submittedName>
        <fullName evidence="1">Uncharacterized protein</fullName>
    </submittedName>
</protein>